<name>R4X481_9BURK</name>
<dbReference type="PATRIC" id="fig|758793.3.peg.6222"/>
<comment type="similarity">
    <text evidence="1">Belongs to the glycosyltransferase 2 family.</text>
</comment>
<dbReference type="KEGG" id="buo:BRPE64_DCDS10800"/>
<dbReference type="Proteomes" id="UP000013966">
    <property type="component" value="Plasmid p1"/>
</dbReference>
<feature type="domain" description="Glycosyltransferase 2-like" evidence="4">
    <location>
        <begin position="6"/>
        <end position="129"/>
    </location>
</feature>
<gene>
    <name evidence="5" type="ORF">BRPE64_DCDS10800</name>
</gene>
<sequence length="325" mass="35997">MKMKVSVVVPTYRRPADLKRCLAALRAQTRMPDEVLVIARAEDDATARRLAIELKSASRFALRVIDTGAGGQVAALNRGLESAEGDIIAITDDDAAPHPDWIERIARAFEADERLGAIGGRDWVHEKGRVLDGSCHEVGVIRRTGRIVGNHHLGVGAAREVRMLKGANMSYRRAAVSTLRFDTRLRGAGAQVHNDMAFSMSVRRAGWSVLYDPLVAVDHFPAERFDDDRRDAQTLGALSDAAYNFHLILGEQLEPAHRDIAWVWYALIGTRVYPGVLHTVIAMRSGIARAWQRFRAVRKGALQARRDARRMRDASAPTISPARTL</sequence>
<dbReference type="GO" id="GO:0016757">
    <property type="term" value="F:glycosyltransferase activity"/>
    <property type="evidence" value="ECO:0007669"/>
    <property type="project" value="UniProtKB-KW"/>
</dbReference>
<reference evidence="5 6" key="2">
    <citation type="journal article" date="2018" name="Int. J. Syst. Evol. Microbiol.">
        <title>Burkholderia insecticola sp. nov., a gut symbiotic bacterium of the bean bug Riptortus pedestris.</title>
        <authorList>
            <person name="Takeshita K."/>
            <person name="Tamaki H."/>
            <person name="Ohbayashi T."/>
            <person name="Meng X.-Y."/>
            <person name="Sone T."/>
            <person name="Mitani Y."/>
            <person name="Peeters C."/>
            <person name="Kikuchi Y."/>
            <person name="Vandamme P."/>
        </authorList>
    </citation>
    <scope>NUCLEOTIDE SEQUENCE [LARGE SCALE GENOMIC DNA]</scope>
    <source>
        <strain evidence="5">RPE64</strain>
        <plasmid evidence="5 6">p1</plasmid>
    </source>
</reference>
<evidence type="ECO:0000313" key="5">
    <source>
        <dbReference type="EMBL" id="BAN28016.1"/>
    </source>
</evidence>
<keyword evidence="5" id="KW-0614">Plasmid</keyword>
<evidence type="ECO:0000256" key="3">
    <source>
        <dbReference type="ARBA" id="ARBA00022679"/>
    </source>
</evidence>
<keyword evidence="2" id="KW-0328">Glycosyltransferase</keyword>
<organism evidence="5 6">
    <name type="scientific">Caballeronia insecticola</name>
    <dbReference type="NCBI Taxonomy" id="758793"/>
    <lineage>
        <taxon>Bacteria</taxon>
        <taxon>Pseudomonadati</taxon>
        <taxon>Pseudomonadota</taxon>
        <taxon>Betaproteobacteria</taxon>
        <taxon>Burkholderiales</taxon>
        <taxon>Burkholderiaceae</taxon>
        <taxon>Caballeronia</taxon>
    </lineage>
</organism>
<dbReference type="HOGENOM" id="CLU_905688_0_0_4"/>
<dbReference type="InterPro" id="IPR001173">
    <property type="entry name" value="Glyco_trans_2-like"/>
</dbReference>
<evidence type="ECO:0000256" key="1">
    <source>
        <dbReference type="ARBA" id="ARBA00006739"/>
    </source>
</evidence>
<geneLocation type="plasmid" evidence="5 6">
    <name>p1</name>
</geneLocation>
<keyword evidence="3 5" id="KW-0808">Transferase</keyword>
<protein>
    <submittedName>
        <fullName evidence="5">Glycosyl transferase family 2</fullName>
    </submittedName>
</protein>
<dbReference type="PANTHER" id="PTHR43179:SF12">
    <property type="entry name" value="GALACTOFURANOSYLTRANSFERASE GLFT2"/>
    <property type="match status" value="1"/>
</dbReference>
<keyword evidence="6" id="KW-1185">Reference proteome</keyword>
<proteinExistence type="inferred from homology"/>
<dbReference type="EMBL" id="AP013061">
    <property type="protein sequence ID" value="BAN28016.1"/>
    <property type="molecule type" value="Genomic_DNA"/>
</dbReference>
<evidence type="ECO:0000313" key="6">
    <source>
        <dbReference type="Proteomes" id="UP000013966"/>
    </source>
</evidence>
<dbReference type="PANTHER" id="PTHR43179">
    <property type="entry name" value="RHAMNOSYLTRANSFERASE WBBL"/>
    <property type="match status" value="1"/>
</dbReference>
<dbReference type="AlphaFoldDB" id="R4X481"/>
<evidence type="ECO:0000256" key="2">
    <source>
        <dbReference type="ARBA" id="ARBA00022676"/>
    </source>
</evidence>
<accession>R4X481</accession>
<dbReference type="CDD" id="cd00761">
    <property type="entry name" value="Glyco_tranf_GTA_type"/>
    <property type="match status" value="1"/>
</dbReference>
<dbReference type="Gene3D" id="3.90.550.10">
    <property type="entry name" value="Spore Coat Polysaccharide Biosynthesis Protein SpsA, Chain A"/>
    <property type="match status" value="1"/>
</dbReference>
<reference evidence="5 6" key="1">
    <citation type="journal article" date="2013" name="Genome Announc.">
        <title>Complete Genome Sequence of Burkholderia sp. Strain RPE64, Bacterial Symbiont of the Bean Bug Riptortus pedestris.</title>
        <authorList>
            <person name="Shibata T.F."/>
            <person name="Maeda T."/>
            <person name="Nikoh N."/>
            <person name="Yamaguchi K."/>
            <person name="Oshima K."/>
            <person name="Hattori M."/>
            <person name="Nishiyama T."/>
            <person name="Hasebe M."/>
            <person name="Fukatsu T."/>
            <person name="Kikuchi Y."/>
            <person name="Shigenobu S."/>
        </authorList>
    </citation>
    <scope>NUCLEOTIDE SEQUENCE [LARGE SCALE GENOMIC DNA]</scope>
    <source>
        <plasmid evidence="5 6">p1</plasmid>
    </source>
</reference>
<dbReference type="InterPro" id="IPR029044">
    <property type="entry name" value="Nucleotide-diphossugar_trans"/>
</dbReference>
<dbReference type="Pfam" id="PF00535">
    <property type="entry name" value="Glycos_transf_2"/>
    <property type="match status" value="1"/>
</dbReference>
<evidence type="ECO:0000259" key="4">
    <source>
        <dbReference type="Pfam" id="PF00535"/>
    </source>
</evidence>
<dbReference type="SUPFAM" id="SSF53448">
    <property type="entry name" value="Nucleotide-diphospho-sugar transferases"/>
    <property type="match status" value="1"/>
</dbReference>